<gene>
    <name evidence="1" type="ORF">Vadar_031023</name>
</gene>
<name>A0ACB7YBK0_9ERIC</name>
<evidence type="ECO:0000313" key="1">
    <source>
        <dbReference type="EMBL" id="KAH7850324.1"/>
    </source>
</evidence>
<dbReference type="Proteomes" id="UP000828048">
    <property type="component" value="Chromosome 7"/>
</dbReference>
<evidence type="ECO:0000313" key="2">
    <source>
        <dbReference type="Proteomes" id="UP000828048"/>
    </source>
</evidence>
<protein>
    <submittedName>
        <fullName evidence="1">Uncharacterized protein</fullName>
    </submittedName>
</protein>
<reference evidence="1 2" key="1">
    <citation type="journal article" date="2021" name="Hortic Res">
        <title>High-quality reference genome and annotation aids understanding of berry development for evergreen blueberry (Vaccinium darrowii).</title>
        <authorList>
            <person name="Yu J."/>
            <person name="Hulse-Kemp A.M."/>
            <person name="Babiker E."/>
            <person name="Staton M."/>
        </authorList>
    </citation>
    <scope>NUCLEOTIDE SEQUENCE [LARGE SCALE GENOMIC DNA]</scope>
    <source>
        <strain evidence="2">cv. NJ 8807/NJ 8810</strain>
        <tissue evidence="1">Young leaf</tissue>
    </source>
</reference>
<keyword evidence="2" id="KW-1185">Reference proteome</keyword>
<accession>A0ACB7YBK0</accession>
<dbReference type="EMBL" id="CM037157">
    <property type="protein sequence ID" value="KAH7850324.1"/>
    <property type="molecule type" value="Genomic_DNA"/>
</dbReference>
<sequence>MAADPPWSLDVPYLDEDSLDDDTIALFEESRMLDEINGILSLNLADFPSLAQPDFSLTQSGVEASDQVMIDPVGSRALNSTARVPQVGPSEMRGETSHGRQGILELLNSTASVPQIGPFEFRGETSHGRQGIPELDYSGFANLVPPPIWPAPPPVPNTCRKHMTRLEIHGIIGLIWHAVLENRFFCGVWITRSEYNQTIDFSKKSMEGVKEYLVAYCEGRKREGYIMQEDPLVTFYEALCGGLIKGDHDNLENPGENQVNQQEPVNQDEAPQRTLAEQRERTGKMKLEDLTGYFHLPLEEAAREIKVCSTVIKKICRKSDVKRWPHRKVKKIRKKISTLREFLNRSNISAEQRARAEQELESAQQELARILNQSNINAEQRAHAEQELESAQQELASVAAVSKD</sequence>
<comment type="caution">
    <text evidence="1">The sequence shown here is derived from an EMBL/GenBank/DDBJ whole genome shotgun (WGS) entry which is preliminary data.</text>
</comment>
<organism evidence="1 2">
    <name type="scientific">Vaccinium darrowii</name>
    <dbReference type="NCBI Taxonomy" id="229202"/>
    <lineage>
        <taxon>Eukaryota</taxon>
        <taxon>Viridiplantae</taxon>
        <taxon>Streptophyta</taxon>
        <taxon>Embryophyta</taxon>
        <taxon>Tracheophyta</taxon>
        <taxon>Spermatophyta</taxon>
        <taxon>Magnoliopsida</taxon>
        <taxon>eudicotyledons</taxon>
        <taxon>Gunneridae</taxon>
        <taxon>Pentapetalae</taxon>
        <taxon>asterids</taxon>
        <taxon>Ericales</taxon>
        <taxon>Ericaceae</taxon>
        <taxon>Vaccinioideae</taxon>
        <taxon>Vaccinieae</taxon>
        <taxon>Vaccinium</taxon>
    </lineage>
</organism>
<proteinExistence type="predicted"/>